<protein>
    <submittedName>
        <fullName evidence="5">Predicted ATPase</fullName>
    </submittedName>
</protein>
<reference evidence="5 6" key="1">
    <citation type="journal article" date="2015" name="PeerJ">
        <title>First genomic representation of candidate bacterial phylum KSB3 points to enhanced environmental sensing as a trigger of wastewater bulking.</title>
        <authorList>
            <person name="Sekiguchi Y."/>
            <person name="Ohashi A."/>
            <person name="Parks D.H."/>
            <person name="Yamauchi T."/>
            <person name="Tyson G.W."/>
            <person name="Hugenholtz P."/>
        </authorList>
    </citation>
    <scope>NUCLEOTIDE SEQUENCE [LARGE SCALE GENOMIC DNA]</scope>
</reference>
<dbReference type="Proteomes" id="UP000030700">
    <property type="component" value="Unassembled WGS sequence"/>
</dbReference>
<dbReference type="SUPFAM" id="SSF160246">
    <property type="entry name" value="EspE N-terminal domain-like"/>
    <property type="match status" value="1"/>
</dbReference>
<dbReference type="GO" id="GO:0005524">
    <property type="term" value="F:ATP binding"/>
    <property type="evidence" value="ECO:0007669"/>
    <property type="project" value="UniProtKB-KW"/>
</dbReference>
<sequence length="631" mass="70088">MTSLKLEFVCKVLQQHKLLNEQQIQTVLQQESDIRAQLKQQAGVDVNTLTAIDVLCAMHLVSAADGQTVLSEELIMRALAAHWKLPFLRIELNKVESCKLASKISAPFARKHAIFPVSMSKNMLFIAVVNPLNVEMLDTLRNVTKMEIRPVISLKSDIFHAIEECYKIQEAEKASQKHFEGFEASVSAASAASKDETAPAVPGGMTSVNADDANDANIVTAVNLMLQYACEQRASEIHLEPRQFQSQIRFRIDGMLYDVKQIPQGIHNNMLMRFKALGGMNISEKRKAQDGRTHFSFHGRDMTLRISTMPMTFGEKVMIRLLDPILLLRHVETLGFSDEQYAQYRALISRANGILLIAGPTGSGKTTTLYSTLDALAERGINVTTLEDPVELPYDRFNQIALQPGVGFDFEQAVKHLVRQSPDVIMIGEVRDKQTADNAIQTALLGHLVFSTLHTYDAASALTRLVKMGAEPFFVESAVIAVIAQQLLRRVCQHCAQPYRPSEQDMAMLQLSSEQTGLLRKGKGCMKCRGTGYLGQTGVFEILEMTDELRSLVHDNIGVSMIRETAAHQGVKLLRDMAMAKMLEGQTTVEEVLRMTAGIATPHSARFKTKITLSDEVERSDDPAELEAVSF</sequence>
<evidence type="ECO:0000313" key="5">
    <source>
        <dbReference type="EMBL" id="GAK51456.1"/>
    </source>
</evidence>
<dbReference type="SUPFAM" id="SSF52540">
    <property type="entry name" value="P-loop containing nucleoside triphosphate hydrolases"/>
    <property type="match status" value="1"/>
</dbReference>
<proteinExistence type="inferred from homology"/>
<comment type="similarity">
    <text evidence="1">Belongs to the GSP E family.</text>
</comment>
<dbReference type="AlphaFoldDB" id="A0A081BM40"/>
<dbReference type="GO" id="GO:0016887">
    <property type="term" value="F:ATP hydrolysis activity"/>
    <property type="evidence" value="ECO:0007669"/>
    <property type="project" value="TreeGrafter"/>
</dbReference>
<keyword evidence="2" id="KW-0547">Nucleotide-binding</keyword>
<dbReference type="CDD" id="cd01129">
    <property type="entry name" value="PulE-GspE-like"/>
    <property type="match status" value="1"/>
</dbReference>
<dbReference type="InterPro" id="IPR037257">
    <property type="entry name" value="T2SS_E_N_sf"/>
</dbReference>
<dbReference type="InterPro" id="IPR001482">
    <property type="entry name" value="T2SS/T4SS_dom"/>
</dbReference>
<keyword evidence="6" id="KW-1185">Reference proteome</keyword>
<evidence type="ECO:0000256" key="3">
    <source>
        <dbReference type="ARBA" id="ARBA00022840"/>
    </source>
</evidence>
<gene>
    <name evidence="5" type="ORF">U14_02700</name>
</gene>
<dbReference type="Gene3D" id="3.30.450.90">
    <property type="match status" value="1"/>
</dbReference>
<dbReference type="PANTHER" id="PTHR30258">
    <property type="entry name" value="TYPE II SECRETION SYSTEM PROTEIN GSPE-RELATED"/>
    <property type="match status" value="1"/>
</dbReference>
<organism evidence="5 6">
    <name type="scientific">Candidatus Moduliflexus flocculans</name>
    <dbReference type="NCBI Taxonomy" id="1499966"/>
    <lineage>
        <taxon>Bacteria</taxon>
        <taxon>Candidatus Moduliflexota</taxon>
        <taxon>Candidatus Moduliflexia</taxon>
        <taxon>Candidatus Moduliflexales</taxon>
        <taxon>Candidatus Moduliflexaceae</taxon>
    </lineage>
</organism>
<dbReference type="Gene3D" id="3.40.50.300">
    <property type="entry name" value="P-loop containing nucleotide triphosphate hydrolases"/>
    <property type="match status" value="1"/>
</dbReference>
<evidence type="ECO:0000259" key="4">
    <source>
        <dbReference type="PROSITE" id="PS00662"/>
    </source>
</evidence>
<evidence type="ECO:0000256" key="1">
    <source>
        <dbReference type="ARBA" id="ARBA00006611"/>
    </source>
</evidence>
<feature type="domain" description="Bacterial type II secretion system protein E" evidence="4">
    <location>
        <begin position="418"/>
        <end position="432"/>
    </location>
</feature>
<dbReference type="STRING" id="1499966.U14_02700"/>
<dbReference type="Gene3D" id="3.30.300.160">
    <property type="entry name" value="Type II secretion system, protein E, N-terminal domain"/>
    <property type="match status" value="1"/>
</dbReference>
<dbReference type="Pfam" id="PF05157">
    <property type="entry name" value="MshEN"/>
    <property type="match status" value="1"/>
</dbReference>
<dbReference type="InterPro" id="IPR007831">
    <property type="entry name" value="T2SS_GspE_N"/>
</dbReference>
<dbReference type="PROSITE" id="PS00662">
    <property type="entry name" value="T2SP_E"/>
    <property type="match status" value="1"/>
</dbReference>
<dbReference type="HOGENOM" id="CLU_013446_10_3_0"/>
<dbReference type="GO" id="GO:0005886">
    <property type="term" value="C:plasma membrane"/>
    <property type="evidence" value="ECO:0007669"/>
    <property type="project" value="TreeGrafter"/>
</dbReference>
<name>A0A081BM40_9BACT</name>
<dbReference type="EMBL" id="DF820457">
    <property type="protein sequence ID" value="GAK51456.1"/>
    <property type="molecule type" value="Genomic_DNA"/>
</dbReference>
<keyword evidence="3" id="KW-0067">ATP-binding</keyword>
<dbReference type="Pfam" id="PF00437">
    <property type="entry name" value="T2SSE"/>
    <property type="match status" value="1"/>
</dbReference>
<dbReference type="PANTHER" id="PTHR30258:SF13">
    <property type="entry name" value="SECRETION PATHWAY ATPASE-RELATED"/>
    <property type="match status" value="1"/>
</dbReference>
<accession>A0A081BM40</accession>
<evidence type="ECO:0000256" key="2">
    <source>
        <dbReference type="ARBA" id="ARBA00022741"/>
    </source>
</evidence>
<dbReference type="InterPro" id="IPR027417">
    <property type="entry name" value="P-loop_NTPase"/>
</dbReference>
<evidence type="ECO:0000313" key="6">
    <source>
        <dbReference type="Proteomes" id="UP000030700"/>
    </source>
</evidence>